<evidence type="ECO:0000256" key="1">
    <source>
        <dbReference type="SAM" id="SignalP"/>
    </source>
</evidence>
<dbReference type="AlphaFoldDB" id="A0A5R9GF39"/>
<organism evidence="2 3">
    <name type="scientific">Paenibacillus antri</name>
    <dbReference type="NCBI Taxonomy" id="2582848"/>
    <lineage>
        <taxon>Bacteria</taxon>
        <taxon>Bacillati</taxon>
        <taxon>Bacillota</taxon>
        <taxon>Bacilli</taxon>
        <taxon>Bacillales</taxon>
        <taxon>Paenibacillaceae</taxon>
        <taxon>Paenibacillus</taxon>
    </lineage>
</organism>
<proteinExistence type="predicted"/>
<sequence length="217" mass="23393">MWSKLGRRAALSCLAIALMLSLTPFHASNTVVQASTANLIHEDFSVDASRFAAVSGGTWSVSGGRYALTSAANGVPLGNVSVHQTEVEGDFTLSALGHVADATAYDDFAIVFGYQDANNYYYVSFNEFNDASTHGIFKVAAGTKTELADLGAVIAAGTDYGIEIERAGSDIAVYLDGTLRALVSDTGARYGHRRQTQLFIRPVLQRRQRHIQQRRQG</sequence>
<evidence type="ECO:0000313" key="2">
    <source>
        <dbReference type="EMBL" id="TLS52750.1"/>
    </source>
</evidence>
<gene>
    <name evidence="2" type="ORF">FE782_08985</name>
</gene>
<dbReference type="OrthoDB" id="9758333at2"/>
<dbReference type="Proteomes" id="UP000309676">
    <property type="component" value="Unassembled WGS sequence"/>
</dbReference>
<dbReference type="RefSeq" id="WP_138193741.1">
    <property type="nucleotide sequence ID" value="NZ_VCIW01000004.1"/>
</dbReference>
<comment type="caution">
    <text evidence="2">The sequence shown here is derived from an EMBL/GenBank/DDBJ whole genome shotgun (WGS) entry which is preliminary data.</text>
</comment>
<evidence type="ECO:0008006" key="4">
    <source>
        <dbReference type="Google" id="ProtNLM"/>
    </source>
</evidence>
<accession>A0A5R9GF39</accession>
<evidence type="ECO:0000313" key="3">
    <source>
        <dbReference type="Proteomes" id="UP000309676"/>
    </source>
</evidence>
<dbReference type="Gene3D" id="2.60.120.560">
    <property type="entry name" value="Exo-inulinase, domain 1"/>
    <property type="match status" value="1"/>
</dbReference>
<protein>
    <recommendedName>
        <fullName evidence="4">LamG domain-containing protein</fullName>
    </recommendedName>
</protein>
<reference evidence="2 3" key="1">
    <citation type="submission" date="2019-05" db="EMBL/GenBank/DDBJ databases">
        <authorList>
            <person name="Narsing Rao M.P."/>
            <person name="Li W.J."/>
        </authorList>
    </citation>
    <scope>NUCLEOTIDE SEQUENCE [LARGE SCALE GENOMIC DNA]</scope>
    <source>
        <strain evidence="2 3">SYSU_K30003</strain>
    </source>
</reference>
<feature type="chain" id="PRO_5024381193" description="LamG domain-containing protein" evidence="1">
    <location>
        <begin position="28"/>
        <end position="217"/>
    </location>
</feature>
<keyword evidence="1" id="KW-0732">Signal</keyword>
<feature type="signal peptide" evidence="1">
    <location>
        <begin position="1"/>
        <end position="27"/>
    </location>
</feature>
<keyword evidence="3" id="KW-1185">Reference proteome</keyword>
<dbReference type="EMBL" id="VCIW01000004">
    <property type="protein sequence ID" value="TLS52750.1"/>
    <property type="molecule type" value="Genomic_DNA"/>
</dbReference>
<name>A0A5R9GF39_9BACL</name>